<dbReference type="InterPro" id="IPR036908">
    <property type="entry name" value="RlpA-like_sf"/>
</dbReference>
<dbReference type="CDD" id="cd22268">
    <property type="entry name" value="DPBB_RlpA-like"/>
    <property type="match status" value="1"/>
</dbReference>
<organism evidence="6 7">
    <name type="scientific">Hufsiella arboris</name>
    <dbReference type="NCBI Taxonomy" id="2695275"/>
    <lineage>
        <taxon>Bacteria</taxon>
        <taxon>Pseudomonadati</taxon>
        <taxon>Bacteroidota</taxon>
        <taxon>Sphingobacteriia</taxon>
        <taxon>Sphingobacteriales</taxon>
        <taxon>Sphingobacteriaceae</taxon>
        <taxon>Hufsiella</taxon>
    </lineage>
</organism>
<protein>
    <recommendedName>
        <fullName evidence="3">Probable endolytic peptidoglycan transglycosylase RlpA</fullName>
        <ecNumber evidence="3">4.2.2.-</ecNumber>
    </recommendedName>
</protein>
<evidence type="ECO:0000259" key="5">
    <source>
        <dbReference type="Pfam" id="PF03330"/>
    </source>
</evidence>
<comment type="caution">
    <text evidence="6">The sequence shown here is derived from an EMBL/GenBank/DDBJ whole genome shotgun (WGS) entry which is preliminary data.</text>
</comment>
<dbReference type="SUPFAM" id="SSF50685">
    <property type="entry name" value="Barwin-like endoglucanases"/>
    <property type="match status" value="1"/>
</dbReference>
<dbReference type="GO" id="GO:0008932">
    <property type="term" value="F:lytic endotransglycosylase activity"/>
    <property type="evidence" value="ECO:0007669"/>
    <property type="project" value="UniProtKB-UniRule"/>
</dbReference>
<reference evidence="6 7" key="1">
    <citation type="submission" date="2019-11" db="EMBL/GenBank/DDBJ databases">
        <title>Pedobacter sp. HMF7647 Genome sequencing and assembly.</title>
        <authorList>
            <person name="Kang H."/>
            <person name="Kim H."/>
            <person name="Joh K."/>
        </authorList>
    </citation>
    <scope>NUCLEOTIDE SEQUENCE [LARGE SCALE GENOMIC DNA]</scope>
    <source>
        <strain evidence="6 7">HMF7647</strain>
    </source>
</reference>
<evidence type="ECO:0000313" key="7">
    <source>
        <dbReference type="Proteomes" id="UP000466586"/>
    </source>
</evidence>
<comment type="similarity">
    <text evidence="3 4">Belongs to the RlpA family.</text>
</comment>
<gene>
    <name evidence="3" type="primary">rlpA</name>
    <name evidence="6" type="ORF">GS399_07870</name>
</gene>
<keyword evidence="1 3" id="KW-0456">Lyase</keyword>
<dbReference type="Gene3D" id="2.40.40.10">
    <property type="entry name" value="RlpA-like domain"/>
    <property type="match status" value="1"/>
</dbReference>
<accession>A0A7K1Y9U3</accession>
<evidence type="ECO:0000256" key="1">
    <source>
        <dbReference type="ARBA" id="ARBA00023239"/>
    </source>
</evidence>
<dbReference type="HAMAP" id="MF_02071">
    <property type="entry name" value="RlpA"/>
    <property type="match status" value="1"/>
</dbReference>
<dbReference type="PANTHER" id="PTHR34183:SF8">
    <property type="entry name" value="ENDOLYTIC PEPTIDOGLYCAN TRANSGLYCOSYLASE RLPA-RELATED"/>
    <property type="match status" value="1"/>
</dbReference>
<dbReference type="Pfam" id="PF03330">
    <property type="entry name" value="DPBB_1"/>
    <property type="match status" value="1"/>
</dbReference>
<dbReference type="AlphaFoldDB" id="A0A7K1Y9U3"/>
<keyword evidence="2 3" id="KW-0961">Cell wall biogenesis/degradation</keyword>
<proteinExistence type="inferred from homology"/>
<evidence type="ECO:0000256" key="4">
    <source>
        <dbReference type="RuleBase" id="RU003495"/>
    </source>
</evidence>
<dbReference type="InterPro" id="IPR034718">
    <property type="entry name" value="RlpA"/>
</dbReference>
<evidence type="ECO:0000256" key="3">
    <source>
        <dbReference type="HAMAP-Rule" id="MF_02071"/>
    </source>
</evidence>
<evidence type="ECO:0000256" key="2">
    <source>
        <dbReference type="ARBA" id="ARBA00023316"/>
    </source>
</evidence>
<evidence type="ECO:0000313" key="6">
    <source>
        <dbReference type="EMBL" id="MXV50889.1"/>
    </source>
</evidence>
<dbReference type="PANTHER" id="PTHR34183">
    <property type="entry name" value="ENDOLYTIC PEPTIDOGLYCAN TRANSGLYCOSYLASE RLPA"/>
    <property type="match status" value="1"/>
</dbReference>
<comment type="function">
    <text evidence="3">Lytic transglycosylase with a strong preference for naked glycan strands that lack stem peptides.</text>
</comment>
<dbReference type="GO" id="GO:0071555">
    <property type="term" value="P:cell wall organization"/>
    <property type="evidence" value="ECO:0007669"/>
    <property type="project" value="UniProtKB-KW"/>
</dbReference>
<dbReference type="NCBIfam" id="TIGR00413">
    <property type="entry name" value="rlpA"/>
    <property type="match status" value="1"/>
</dbReference>
<dbReference type="InterPro" id="IPR009009">
    <property type="entry name" value="RlpA-like_DPBB"/>
</dbReference>
<keyword evidence="7" id="KW-1185">Reference proteome</keyword>
<name>A0A7K1Y9U3_9SPHI</name>
<dbReference type="EC" id="4.2.2.-" evidence="3"/>
<dbReference type="Proteomes" id="UP000466586">
    <property type="component" value="Unassembled WGS sequence"/>
</dbReference>
<dbReference type="InterPro" id="IPR012997">
    <property type="entry name" value="RplA"/>
</dbReference>
<feature type="domain" description="RlpA-like protein double-psi beta-barrel" evidence="5">
    <location>
        <begin position="46"/>
        <end position="129"/>
    </location>
</feature>
<dbReference type="EMBL" id="WVHT01000003">
    <property type="protein sequence ID" value="MXV50889.1"/>
    <property type="molecule type" value="Genomic_DNA"/>
</dbReference>
<sequence>MFAFVFFLATLVGSPAKSTTRIDSIGAESKIINNESYSKFRTGKATYYASYFEGRRTTSGEHYRHKKFTAAHRTLPLGTIVTVTNPYNGKSVDVKINDRGPYNRRFLIDLSQSAAREIGIYGRGVGDVTIAYQLPN</sequence>
<dbReference type="RefSeq" id="WP_160844073.1">
    <property type="nucleotide sequence ID" value="NZ_WVHT01000003.1"/>
</dbReference>
<dbReference type="GO" id="GO:0000270">
    <property type="term" value="P:peptidoglycan metabolic process"/>
    <property type="evidence" value="ECO:0007669"/>
    <property type="project" value="UniProtKB-UniRule"/>
</dbReference>